<accession>A0A6J6MPE7</accession>
<reference evidence="12" key="1">
    <citation type="submission" date="2020-05" db="EMBL/GenBank/DDBJ databases">
        <authorList>
            <person name="Chiriac C."/>
            <person name="Salcher M."/>
            <person name="Ghai R."/>
            <person name="Kavagutti S V."/>
        </authorList>
    </citation>
    <scope>NUCLEOTIDE SEQUENCE</scope>
</reference>
<dbReference type="EMBL" id="CAEZUJ010000003">
    <property type="protein sequence ID" value="CAB4590760.1"/>
    <property type="molecule type" value="Genomic_DNA"/>
</dbReference>
<evidence type="ECO:0000313" key="11">
    <source>
        <dbReference type="EMBL" id="CAB4590760.1"/>
    </source>
</evidence>
<evidence type="ECO:0000256" key="6">
    <source>
        <dbReference type="ARBA" id="ARBA00023136"/>
    </source>
</evidence>
<protein>
    <submittedName>
        <fullName evidence="12">Unannotated protein</fullName>
    </submittedName>
</protein>
<name>A0A6J6MPE7_9ZZZZ</name>
<organism evidence="12">
    <name type="scientific">freshwater metagenome</name>
    <dbReference type="NCBI Taxonomy" id="449393"/>
    <lineage>
        <taxon>unclassified sequences</taxon>
        <taxon>metagenomes</taxon>
        <taxon>ecological metagenomes</taxon>
    </lineage>
</organism>
<keyword evidence="5" id="KW-0406">Ion transport</keyword>
<dbReference type="PANTHER" id="PTHR31563:SF10">
    <property type="entry name" value="ION CHANNEL POLLUX-RELATED"/>
    <property type="match status" value="1"/>
</dbReference>
<dbReference type="SUPFAM" id="SSF51735">
    <property type="entry name" value="NAD(P)-binding Rossmann-fold domains"/>
    <property type="match status" value="1"/>
</dbReference>
<keyword evidence="7" id="KW-0407">Ion channel</keyword>
<evidence type="ECO:0000256" key="4">
    <source>
        <dbReference type="ARBA" id="ARBA00022989"/>
    </source>
</evidence>
<dbReference type="AlphaFoldDB" id="A0A6J6MPE7"/>
<dbReference type="InterPro" id="IPR044849">
    <property type="entry name" value="CASTOR/POLLUX/SYM8-like"/>
</dbReference>
<keyword evidence="4 9" id="KW-1133">Transmembrane helix</keyword>
<evidence type="ECO:0000259" key="10">
    <source>
        <dbReference type="Pfam" id="PF06241"/>
    </source>
</evidence>
<keyword evidence="2" id="KW-0813">Transport</keyword>
<dbReference type="EMBL" id="CAEZXH010000005">
    <property type="protein sequence ID" value="CAB4675967.1"/>
    <property type="molecule type" value="Genomic_DNA"/>
</dbReference>
<sequence>MTTPTNPSRSYGSSSAGSTNETAKKAGVLNKLRYKFYNTLQRGPFALIGWLFLGSAVLSIPFTIYLNFDPDGIEGAGKKPLADTAFVALWGVLGKGQFPSNMWEGRVFGLGLTIASLLTGGAMFAFITASTSKKIADLRKGKGPVVEKDHIMILGWGPQVYSILQQLDVANENNPGVAIIVAPVPIDTMNEELESRVGKLKHTKIVTRSLDPSNPKILSDMNIAAARSVIVLASAKGGVPSAVTGVLAVLANLPVDAKTVVVADINDLSASDALMRSTAGRVVTVQTQQLIAQVTAHACRQPGLAAIYLDLLDFEGNEIYYSPAGLSAGHMFGEALLGYSGASLIGIRRADGTVMLAPPMNTVISNDDFVIVIAEDDDRIVWSAPHPEFDSVTAKIAVGAAPKLPPIQTLVLGWNPMGREVLKEISDFATAGSATLILAQTSKVTADDLKDLGSENMQVVTKPSDGGYNDIAEALPGTQFDQVIIFGYRGKTSASEADAASLLSLLSVHSLKQSGAFGAGRARIIAEILDSNNVELARVVAVEDLVVSDRLASLMMTQLSQSPHLSQIFNQLFGPGGVYLNAKPIGYYLPEGQATFAQLVAAGRARGEVVIGYRDNEADVGLTSGIYLNPAKDSSFIAKATDQAIVIGPVE</sequence>
<dbReference type="InterPro" id="IPR010420">
    <property type="entry name" value="CASTOR/POLLUX/SYM8_dom"/>
</dbReference>
<feature type="transmembrane region" description="Helical" evidence="9">
    <location>
        <begin position="45"/>
        <end position="68"/>
    </location>
</feature>
<evidence type="ECO:0000313" key="12">
    <source>
        <dbReference type="EMBL" id="CAB4675967.1"/>
    </source>
</evidence>
<keyword evidence="3 9" id="KW-0812">Transmembrane</keyword>
<gene>
    <name evidence="11" type="ORF">UFOPK1811_00151</name>
    <name evidence="12" type="ORF">UFOPK2360_00176</name>
</gene>
<evidence type="ECO:0000256" key="5">
    <source>
        <dbReference type="ARBA" id="ARBA00023065"/>
    </source>
</evidence>
<evidence type="ECO:0000256" key="7">
    <source>
        <dbReference type="ARBA" id="ARBA00023303"/>
    </source>
</evidence>
<keyword evidence="6 9" id="KW-0472">Membrane</keyword>
<dbReference type="GO" id="GO:0034220">
    <property type="term" value="P:monoatomic ion transmembrane transport"/>
    <property type="evidence" value="ECO:0007669"/>
    <property type="project" value="UniProtKB-KW"/>
</dbReference>
<dbReference type="Pfam" id="PF06241">
    <property type="entry name" value="Castor_Poll_mid"/>
    <property type="match status" value="1"/>
</dbReference>
<feature type="domain" description="CASTOR/POLLUX/SYM8 ion channel conserved" evidence="10">
    <location>
        <begin position="289"/>
        <end position="382"/>
    </location>
</feature>
<evidence type="ECO:0000256" key="9">
    <source>
        <dbReference type="SAM" id="Phobius"/>
    </source>
</evidence>
<dbReference type="InterPro" id="IPR036291">
    <property type="entry name" value="NAD(P)-bd_dom_sf"/>
</dbReference>
<dbReference type="PANTHER" id="PTHR31563">
    <property type="entry name" value="ION CHANNEL POLLUX-RELATED"/>
    <property type="match status" value="1"/>
</dbReference>
<proteinExistence type="predicted"/>
<dbReference type="Gene3D" id="3.40.50.720">
    <property type="entry name" value="NAD(P)-binding Rossmann-like Domain"/>
    <property type="match status" value="2"/>
</dbReference>
<evidence type="ECO:0000256" key="1">
    <source>
        <dbReference type="ARBA" id="ARBA00004127"/>
    </source>
</evidence>
<comment type="subcellular location">
    <subcellularLocation>
        <location evidence="1">Endomembrane system</location>
        <topology evidence="1">Multi-pass membrane protein</topology>
    </subcellularLocation>
</comment>
<evidence type="ECO:0000256" key="3">
    <source>
        <dbReference type="ARBA" id="ARBA00022692"/>
    </source>
</evidence>
<feature type="compositionally biased region" description="Low complexity" evidence="8">
    <location>
        <begin position="8"/>
        <end position="18"/>
    </location>
</feature>
<feature type="region of interest" description="Disordered" evidence="8">
    <location>
        <begin position="1"/>
        <end position="20"/>
    </location>
</feature>
<dbReference type="GO" id="GO:0012505">
    <property type="term" value="C:endomembrane system"/>
    <property type="evidence" value="ECO:0007669"/>
    <property type="project" value="UniProtKB-SubCell"/>
</dbReference>
<evidence type="ECO:0000256" key="8">
    <source>
        <dbReference type="SAM" id="MobiDB-lite"/>
    </source>
</evidence>
<feature type="transmembrane region" description="Helical" evidence="9">
    <location>
        <begin position="107"/>
        <end position="129"/>
    </location>
</feature>
<evidence type="ECO:0000256" key="2">
    <source>
        <dbReference type="ARBA" id="ARBA00022448"/>
    </source>
</evidence>